<dbReference type="GO" id="GO:0005524">
    <property type="term" value="F:ATP binding"/>
    <property type="evidence" value="ECO:0007669"/>
    <property type="project" value="UniProtKB-UniRule"/>
</dbReference>
<dbReference type="UniPathway" id="UPA00241">
    <property type="reaction ID" value="UER00356"/>
</dbReference>
<keyword evidence="7 8" id="KW-0173">Coenzyme A biosynthesis</keyword>
<dbReference type="EMBL" id="CP003923">
    <property type="protein sequence ID" value="AIC95264.1"/>
    <property type="molecule type" value="Genomic_DNA"/>
</dbReference>
<reference evidence="10 11" key="1">
    <citation type="journal article" date="2014" name="Gene">
        <title>A comparative genomic analysis of the alkalitolerant soil bacterium Bacillus lehensis G1.</title>
        <authorList>
            <person name="Noor Y.M."/>
            <person name="Samsulrizal N.H."/>
            <person name="Jema'on N.A."/>
            <person name="Low K.O."/>
            <person name="Ramli A.N."/>
            <person name="Alias N.I."/>
            <person name="Damis S.I."/>
            <person name="Fuzi S.F."/>
            <person name="Isa M.N."/>
            <person name="Murad A.M."/>
            <person name="Raih M.F."/>
            <person name="Bakar F.D."/>
            <person name="Najimudin N."/>
            <person name="Mahadi N.M."/>
            <person name="Illias R.M."/>
        </authorList>
    </citation>
    <scope>NUCLEOTIDE SEQUENCE [LARGE SCALE GENOMIC DNA]</scope>
    <source>
        <strain evidence="10 11">G1</strain>
    </source>
</reference>
<evidence type="ECO:0000256" key="9">
    <source>
        <dbReference type="NCBIfam" id="TIGR00152"/>
    </source>
</evidence>
<dbReference type="InterPro" id="IPR027417">
    <property type="entry name" value="P-loop_NTPase"/>
</dbReference>
<sequence length="197" mass="22229">MKIGLTGGIASGKSLASTYLYEKGYPIIDADKIARQVVEPGTPALEAIRNTFGKAVVHEDGQLNRKALGSIVFASEEKRQQLNKIVHPAVRKQMLKEADTFERNGHTLIIFDIPLLVESHLFHLVDQVWVVYVDEETQLTRLMQRDQSTKDEALQRIRAQIPLEQKVQYADQVIKNTGTKQETYDQIDAILQTVTTT</sequence>
<organism evidence="10 11">
    <name type="scientific">Shouchella lehensis G1</name>
    <dbReference type="NCBI Taxonomy" id="1246626"/>
    <lineage>
        <taxon>Bacteria</taxon>
        <taxon>Bacillati</taxon>
        <taxon>Bacillota</taxon>
        <taxon>Bacilli</taxon>
        <taxon>Bacillales</taxon>
        <taxon>Bacillaceae</taxon>
        <taxon>Shouchella</taxon>
    </lineage>
</organism>
<comment type="catalytic activity">
    <reaction evidence="8">
        <text>3'-dephospho-CoA + ATP = ADP + CoA + H(+)</text>
        <dbReference type="Rhea" id="RHEA:18245"/>
        <dbReference type="ChEBI" id="CHEBI:15378"/>
        <dbReference type="ChEBI" id="CHEBI:30616"/>
        <dbReference type="ChEBI" id="CHEBI:57287"/>
        <dbReference type="ChEBI" id="CHEBI:57328"/>
        <dbReference type="ChEBI" id="CHEBI:456216"/>
        <dbReference type="EC" id="2.7.1.24"/>
    </reaction>
</comment>
<dbReference type="PANTHER" id="PTHR10695:SF46">
    <property type="entry name" value="BIFUNCTIONAL COENZYME A SYNTHASE-RELATED"/>
    <property type="match status" value="1"/>
</dbReference>
<dbReference type="HOGENOM" id="CLU_057180_0_0_9"/>
<keyword evidence="6 8" id="KW-0067">ATP-binding</keyword>
<dbReference type="STRING" id="1246626.BleG1_2699"/>
<proteinExistence type="inferred from homology"/>
<feature type="binding site" evidence="8">
    <location>
        <begin position="10"/>
        <end position="15"/>
    </location>
    <ligand>
        <name>ATP</name>
        <dbReference type="ChEBI" id="CHEBI:30616"/>
    </ligand>
</feature>
<dbReference type="GO" id="GO:0004140">
    <property type="term" value="F:dephospho-CoA kinase activity"/>
    <property type="evidence" value="ECO:0007669"/>
    <property type="project" value="UniProtKB-UniRule"/>
</dbReference>
<accession>A0A060M586</accession>
<dbReference type="Proteomes" id="UP000027142">
    <property type="component" value="Chromosome"/>
</dbReference>
<keyword evidence="11" id="KW-1185">Reference proteome</keyword>
<dbReference type="SUPFAM" id="SSF52540">
    <property type="entry name" value="P-loop containing nucleoside triphosphate hydrolases"/>
    <property type="match status" value="1"/>
</dbReference>
<keyword evidence="2 8" id="KW-0963">Cytoplasm</keyword>
<keyword evidence="5 8" id="KW-0418">Kinase</keyword>
<dbReference type="PATRIC" id="fig|1246626.3.peg.2691"/>
<dbReference type="GO" id="GO:0015937">
    <property type="term" value="P:coenzyme A biosynthetic process"/>
    <property type="evidence" value="ECO:0007669"/>
    <property type="project" value="UniProtKB-UniRule"/>
</dbReference>
<dbReference type="KEGG" id="ble:BleG1_2699"/>
<dbReference type="AlphaFoldDB" id="A0A060M586"/>
<dbReference type="HAMAP" id="MF_00376">
    <property type="entry name" value="Dephospho_CoA_kinase"/>
    <property type="match status" value="1"/>
</dbReference>
<name>A0A060M586_9BACI</name>
<comment type="similarity">
    <text evidence="1 8">Belongs to the CoaE family.</text>
</comment>
<evidence type="ECO:0000256" key="3">
    <source>
        <dbReference type="ARBA" id="ARBA00022679"/>
    </source>
</evidence>
<evidence type="ECO:0000313" key="10">
    <source>
        <dbReference type="EMBL" id="AIC95264.1"/>
    </source>
</evidence>
<evidence type="ECO:0000256" key="5">
    <source>
        <dbReference type="ARBA" id="ARBA00022777"/>
    </source>
</evidence>
<dbReference type="InterPro" id="IPR001977">
    <property type="entry name" value="Depp_CoAkinase"/>
</dbReference>
<evidence type="ECO:0000256" key="2">
    <source>
        <dbReference type="ARBA" id="ARBA00022490"/>
    </source>
</evidence>
<dbReference type="EC" id="2.7.1.24" evidence="8 9"/>
<evidence type="ECO:0000256" key="4">
    <source>
        <dbReference type="ARBA" id="ARBA00022741"/>
    </source>
</evidence>
<comment type="pathway">
    <text evidence="8">Cofactor biosynthesis; coenzyme A biosynthesis; CoA from (R)-pantothenate: step 5/5.</text>
</comment>
<dbReference type="PROSITE" id="PS51219">
    <property type="entry name" value="DPCK"/>
    <property type="match status" value="1"/>
</dbReference>
<evidence type="ECO:0000256" key="6">
    <source>
        <dbReference type="ARBA" id="ARBA00022840"/>
    </source>
</evidence>
<evidence type="ECO:0000256" key="1">
    <source>
        <dbReference type="ARBA" id="ARBA00009018"/>
    </source>
</evidence>
<protein>
    <recommendedName>
        <fullName evidence="8 9">Dephospho-CoA kinase</fullName>
        <ecNumber evidence="8 9">2.7.1.24</ecNumber>
    </recommendedName>
    <alternativeName>
        <fullName evidence="8">Dephosphocoenzyme A kinase</fullName>
    </alternativeName>
</protein>
<evidence type="ECO:0000256" key="8">
    <source>
        <dbReference type="HAMAP-Rule" id="MF_00376"/>
    </source>
</evidence>
<dbReference type="Gene3D" id="3.40.50.300">
    <property type="entry name" value="P-loop containing nucleotide triphosphate hydrolases"/>
    <property type="match status" value="1"/>
</dbReference>
<comment type="subcellular location">
    <subcellularLocation>
        <location evidence="8">Cytoplasm</location>
    </subcellularLocation>
</comment>
<keyword evidence="3 8" id="KW-0808">Transferase</keyword>
<dbReference type="eggNOG" id="COG0237">
    <property type="taxonomic scope" value="Bacteria"/>
</dbReference>
<dbReference type="GO" id="GO:0005737">
    <property type="term" value="C:cytoplasm"/>
    <property type="evidence" value="ECO:0007669"/>
    <property type="project" value="UniProtKB-SubCell"/>
</dbReference>
<dbReference type="PANTHER" id="PTHR10695">
    <property type="entry name" value="DEPHOSPHO-COA KINASE-RELATED"/>
    <property type="match status" value="1"/>
</dbReference>
<gene>
    <name evidence="8" type="primary">coaE</name>
    <name evidence="10" type="ORF">BleG1_2699</name>
</gene>
<evidence type="ECO:0000256" key="7">
    <source>
        <dbReference type="ARBA" id="ARBA00022993"/>
    </source>
</evidence>
<dbReference type="RefSeq" id="WP_038481850.1">
    <property type="nucleotide sequence ID" value="NZ_CP003923.1"/>
</dbReference>
<comment type="function">
    <text evidence="8">Catalyzes the phosphorylation of the 3'-hydroxyl group of dephosphocoenzyme A to form coenzyme A.</text>
</comment>
<dbReference type="Pfam" id="PF01121">
    <property type="entry name" value="CoaE"/>
    <property type="match status" value="1"/>
</dbReference>
<dbReference type="CDD" id="cd02022">
    <property type="entry name" value="DPCK"/>
    <property type="match status" value="1"/>
</dbReference>
<dbReference type="OrthoDB" id="9812943at2"/>
<keyword evidence="4 8" id="KW-0547">Nucleotide-binding</keyword>
<dbReference type="FunFam" id="3.40.50.300:FF:000991">
    <property type="entry name" value="Dephospho-CoA kinase"/>
    <property type="match status" value="1"/>
</dbReference>
<evidence type="ECO:0000313" key="11">
    <source>
        <dbReference type="Proteomes" id="UP000027142"/>
    </source>
</evidence>
<dbReference type="NCBIfam" id="TIGR00152">
    <property type="entry name" value="dephospho-CoA kinase"/>
    <property type="match status" value="1"/>
</dbReference>